<accession>A0A9P9ABP0</accession>
<dbReference type="SUPFAM" id="SSF55620">
    <property type="entry name" value="Tetrahydrobiopterin biosynthesis enzymes-like"/>
    <property type="match status" value="1"/>
</dbReference>
<dbReference type="PANTHER" id="PTHR42844">
    <property type="entry name" value="DIHYDRONEOPTERIN ALDOLASE 1-RELATED"/>
    <property type="match status" value="1"/>
</dbReference>
<keyword evidence="10" id="KW-1185">Reference proteome</keyword>
<evidence type="ECO:0000256" key="3">
    <source>
        <dbReference type="ARBA" id="ARBA00005708"/>
    </source>
</evidence>
<dbReference type="GO" id="GO:0046656">
    <property type="term" value="P:folic acid biosynthetic process"/>
    <property type="evidence" value="ECO:0007669"/>
    <property type="project" value="UniProtKB-KW"/>
</dbReference>
<evidence type="ECO:0000259" key="8">
    <source>
        <dbReference type="SMART" id="SM00905"/>
    </source>
</evidence>
<name>A0A9P9ABP0_9PEZI</name>
<dbReference type="GO" id="GO:0005737">
    <property type="term" value="C:cytoplasm"/>
    <property type="evidence" value="ECO:0007669"/>
    <property type="project" value="TreeGrafter"/>
</dbReference>
<dbReference type="AlphaFoldDB" id="A0A9P9ABP0"/>
<evidence type="ECO:0000256" key="4">
    <source>
        <dbReference type="ARBA" id="ARBA00013043"/>
    </source>
</evidence>
<dbReference type="InterPro" id="IPR006157">
    <property type="entry name" value="FolB_dom"/>
</dbReference>
<organism evidence="9 10">
    <name type="scientific">Plectosphaerella plurivora</name>
    <dbReference type="NCBI Taxonomy" id="936078"/>
    <lineage>
        <taxon>Eukaryota</taxon>
        <taxon>Fungi</taxon>
        <taxon>Dikarya</taxon>
        <taxon>Ascomycota</taxon>
        <taxon>Pezizomycotina</taxon>
        <taxon>Sordariomycetes</taxon>
        <taxon>Hypocreomycetidae</taxon>
        <taxon>Glomerellales</taxon>
        <taxon>Plectosphaerellaceae</taxon>
        <taxon>Plectosphaerella</taxon>
    </lineage>
</organism>
<dbReference type="Proteomes" id="UP000770015">
    <property type="component" value="Unassembled WGS sequence"/>
</dbReference>
<dbReference type="OrthoDB" id="5425486at2759"/>
<dbReference type="Gene3D" id="3.30.1130.10">
    <property type="match status" value="2"/>
</dbReference>
<comment type="catalytic activity">
    <reaction evidence="1">
        <text>7,8-dihydroneopterin = 6-hydroxymethyl-7,8-dihydropterin + glycolaldehyde</text>
        <dbReference type="Rhea" id="RHEA:10540"/>
        <dbReference type="ChEBI" id="CHEBI:17001"/>
        <dbReference type="ChEBI" id="CHEBI:17071"/>
        <dbReference type="ChEBI" id="CHEBI:44841"/>
        <dbReference type="EC" id="4.1.2.25"/>
    </reaction>
</comment>
<evidence type="ECO:0000313" key="9">
    <source>
        <dbReference type="EMBL" id="KAH6689211.1"/>
    </source>
</evidence>
<dbReference type="InterPro" id="IPR043133">
    <property type="entry name" value="GTP-CH-I_C/QueF"/>
</dbReference>
<dbReference type="SMART" id="SM00905">
    <property type="entry name" value="FolB"/>
    <property type="match status" value="1"/>
</dbReference>
<dbReference type="EC" id="4.1.2.25" evidence="4"/>
<evidence type="ECO:0000256" key="7">
    <source>
        <dbReference type="ARBA" id="ARBA00032903"/>
    </source>
</evidence>
<protein>
    <recommendedName>
        <fullName evidence="4">dihydroneopterin aldolase</fullName>
        <ecNumber evidence="4">4.1.2.25</ecNumber>
    </recommendedName>
    <alternativeName>
        <fullName evidence="7">7,8-dihydroneopterin aldolase</fullName>
    </alternativeName>
</protein>
<evidence type="ECO:0000256" key="5">
    <source>
        <dbReference type="ARBA" id="ARBA00022909"/>
    </source>
</evidence>
<evidence type="ECO:0000256" key="6">
    <source>
        <dbReference type="ARBA" id="ARBA00023239"/>
    </source>
</evidence>
<gene>
    <name evidence="9" type="ORF">F5X68DRAFT_275171</name>
</gene>
<comment type="similarity">
    <text evidence="3">Belongs to the DHNA family.</text>
</comment>
<proteinExistence type="inferred from homology"/>
<dbReference type="PANTHER" id="PTHR42844:SF1">
    <property type="entry name" value="DIHYDRONEOPTERIN ALDOLASE 1-RELATED"/>
    <property type="match status" value="1"/>
</dbReference>
<comment type="caution">
    <text evidence="9">The sequence shown here is derived from an EMBL/GenBank/DDBJ whole genome shotgun (WGS) entry which is preliminary data.</text>
</comment>
<dbReference type="GO" id="GO:0004150">
    <property type="term" value="F:dihydroneopterin aldolase activity"/>
    <property type="evidence" value="ECO:0007669"/>
    <property type="project" value="UniProtKB-EC"/>
</dbReference>
<evidence type="ECO:0000256" key="2">
    <source>
        <dbReference type="ARBA" id="ARBA00005013"/>
    </source>
</evidence>
<evidence type="ECO:0000313" key="10">
    <source>
        <dbReference type="Proteomes" id="UP000770015"/>
    </source>
</evidence>
<evidence type="ECO:0000256" key="1">
    <source>
        <dbReference type="ARBA" id="ARBA00001353"/>
    </source>
</evidence>
<keyword evidence="6" id="KW-0456">Lyase</keyword>
<comment type="pathway">
    <text evidence="2">Cofactor biosynthesis; tetrahydrofolate biosynthesis; 2-amino-4-hydroxy-6-hydroxymethyl-7,8-dihydropteridine diphosphate from 7,8-dihydroneopterin triphosphate: step 3/4.</text>
</comment>
<feature type="domain" description="Dihydroneopterin aldolase/epimerase" evidence="8">
    <location>
        <begin position="179"/>
        <end position="289"/>
    </location>
</feature>
<keyword evidence="5" id="KW-0289">Folate biosynthesis</keyword>
<reference evidence="9" key="1">
    <citation type="journal article" date="2021" name="Nat. Commun.">
        <title>Genetic determinants of endophytism in the Arabidopsis root mycobiome.</title>
        <authorList>
            <person name="Mesny F."/>
            <person name="Miyauchi S."/>
            <person name="Thiergart T."/>
            <person name="Pickel B."/>
            <person name="Atanasova L."/>
            <person name="Karlsson M."/>
            <person name="Huettel B."/>
            <person name="Barry K.W."/>
            <person name="Haridas S."/>
            <person name="Chen C."/>
            <person name="Bauer D."/>
            <person name="Andreopoulos W."/>
            <person name="Pangilinan J."/>
            <person name="LaButti K."/>
            <person name="Riley R."/>
            <person name="Lipzen A."/>
            <person name="Clum A."/>
            <person name="Drula E."/>
            <person name="Henrissat B."/>
            <person name="Kohler A."/>
            <person name="Grigoriev I.V."/>
            <person name="Martin F.M."/>
            <person name="Hacquard S."/>
        </authorList>
    </citation>
    <scope>NUCLEOTIDE SEQUENCE</scope>
    <source>
        <strain evidence="9">MPI-SDFR-AT-0117</strain>
    </source>
</reference>
<dbReference type="Pfam" id="PF02152">
    <property type="entry name" value="FolB"/>
    <property type="match status" value="1"/>
</dbReference>
<dbReference type="InterPro" id="IPR006156">
    <property type="entry name" value="Dihydroneopterin_aldolase"/>
</dbReference>
<sequence>MAQDFERTTWSVRAAAGEPLAVISVRDLQTTTLMCADAWGRQGKEQPILVTAELWLAYGFPGSSANDQVANDTVHYGILAKGIVSALKSAGAPGTRYEAQRALTLRQLIDHIIRDVKYPSLNGQDTGRLIFSDSERLKYSRVTVTLPKGSLLGVGEGVSLSHHQAWPSSGAEPFWSDSLQLRQLRVPTLVGVNDNERTAKQIVVADIEIDNYDDPNRDDYPTLERITVQTMEESSFETLEALAATIATCLSDHLRSQDKPVRPSWQIKVTLEKPTAIPLAQAARVEYRSAPNAAV</sequence>
<dbReference type="EMBL" id="JAGSXJ010000008">
    <property type="protein sequence ID" value="KAH6689211.1"/>
    <property type="molecule type" value="Genomic_DNA"/>
</dbReference>